<name>A0A1M5RAV8_9GAMM</name>
<dbReference type="GeneID" id="98638911"/>
<accession>A0A1M5RAV8</accession>
<dbReference type="RefSeq" id="WP_073301457.1">
    <property type="nucleotide sequence ID" value="NZ_FQXA01000005.1"/>
</dbReference>
<proteinExistence type="predicted"/>
<dbReference type="EMBL" id="FQXA01000005">
    <property type="protein sequence ID" value="SHH23209.1"/>
    <property type="molecule type" value="Genomic_DNA"/>
</dbReference>
<protein>
    <recommendedName>
        <fullName evidence="3">Lipoprotein</fullName>
    </recommendedName>
</protein>
<evidence type="ECO:0000313" key="1">
    <source>
        <dbReference type="EMBL" id="SHH23209.1"/>
    </source>
</evidence>
<evidence type="ECO:0000313" key="2">
    <source>
        <dbReference type="Proteomes" id="UP000184000"/>
    </source>
</evidence>
<reference evidence="1 2" key="1">
    <citation type="submission" date="2016-11" db="EMBL/GenBank/DDBJ databases">
        <authorList>
            <person name="Jaros S."/>
            <person name="Januszkiewicz K."/>
            <person name="Wedrychowicz H."/>
        </authorList>
    </citation>
    <scope>NUCLEOTIDE SEQUENCE [LARGE SCALE GENOMIC DNA]</scope>
    <source>
        <strain evidence="1 2">DSM 18231</strain>
    </source>
</reference>
<dbReference type="Proteomes" id="UP000184000">
    <property type="component" value="Unassembled WGS sequence"/>
</dbReference>
<organism evidence="1 2">
    <name type="scientific">Stutzerimonas xanthomarina DSM 18231</name>
    <dbReference type="NCBI Taxonomy" id="1403346"/>
    <lineage>
        <taxon>Bacteria</taxon>
        <taxon>Pseudomonadati</taxon>
        <taxon>Pseudomonadota</taxon>
        <taxon>Gammaproteobacteria</taxon>
        <taxon>Pseudomonadales</taxon>
        <taxon>Pseudomonadaceae</taxon>
        <taxon>Stutzerimonas</taxon>
    </lineage>
</organism>
<sequence length="216" mass="24380">MNKKMAILATILALSGCGQHKLAPVIVYNAPDQKTDTTISIGDIAYIHYECPCKEIYIARRDIPIAGRAAVPVNSIWEAQYNNIETGEQYLTNSEYHPQLALVTKNHKLNTQKTMVQFAGMKTHRTWPLIKKEDTSNLSYEGRIAVYPSWKLQYLGTDKADSDVLRFSVATMSQSETIGQIEYTHNLAQGEVFILKGTKFEVLKNHPDGRLHLKIN</sequence>
<dbReference type="PROSITE" id="PS51257">
    <property type="entry name" value="PROKAR_LIPOPROTEIN"/>
    <property type="match status" value="1"/>
</dbReference>
<dbReference type="AlphaFoldDB" id="A0A1M5RAV8"/>
<gene>
    <name evidence="1" type="ORF">SAMN02744645_2933</name>
</gene>
<evidence type="ECO:0008006" key="3">
    <source>
        <dbReference type="Google" id="ProtNLM"/>
    </source>
</evidence>